<accession>A0A6G0VK33</accession>
<reference evidence="1 2" key="1">
    <citation type="submission" date="2019-08" db="EMBL/GenBank/DDBJ databases">
        <title>Whole genome of Aphis craccivora.</title>
        <authorList>
            <person name="Voronova N.V."/>
            <person name="Shulinski R.S."/>
            <person name="Bandarenka Y.V."/>
            <person name="Zhorov D.G."/>
            <person name="Warner D."/>
        </authorList>
    </citation>
    <scope>NUCLEOTIDE SEQUENCE [LARGE SCALE GENOMIC DNA]</scope>
    <source>
        <strain evidence="1">180601</strain>
        <tissue evidence="1">Whole Body</tissue>
    </source>
</reference>
<organism evidence="1 2">
    <name type="scientific">Aphis craccivora</name>
    <name type="common">Cowpea aphid</name>
    <dbReference type="NCBI Taxonomy" id="307492"/>
    <lineage>
        <taxon>Eukaryota</taxon>
        <taxon>Metazoa</taxon>
        <taxon>Ecdysozoa</taxon>
        <taxon>Arthropoda</taxon>
        <taxon>Hexapoda</taxon>
        <taxon>Insecta</taxon>
        <taxon>Pterygota</taxon>
        <taxon>Neoptera</taxon>
        <taxon>Paraneoptera</taxon>
        <taxon>Hemiptera</taxon>
        <taxon>Sternorrhyncha</taxon>
        <taxon>Aphidomorpha</taxon>
        <taxon>Aphidoidea</taxon>
        <taxon>Aphididae</taxon>
        <taxon>Aphidini</taxon>
        <taxon>Aphis</taxon>
        <taxon>Aphis</taxon>
    </lineage>
</organism>
<keyword evidence="2" id="KW-1185">Reference proteome</keyword>
<dbReference type="OrthoDB" id="6598602at2759"/>
<comment type="caution">
    <text evidence="1">The sequence shown here is derived from an EMBL/GenBank/DDBJ whole genome shotgun (WGS) entry which is preliminary data.</text>
</comment>
<feature type="non-terminal residue" evidence="1">
    <location>
        <position position="58"/>
    </location>
</feature>
<name>A0A6G0VK33_APHCR</name>
<keyword evidence="1" id="KW-0808">Transferase</keyword>
<evidence type="ECO:0000313" key="1">
    <source>
        <dbReference type="EMBL" id="KAF0691755.1"/>
    </source>
</evidence>
<protein>
    <submittedName>
        <fullName evidence="1">Reverse transcriptase domain-containing protein</fullName>
    </submittedName>
</protein>
<feature type="non-terminal residue" evidence="1">
    <location>
        <position position="1"/>
    </location>
</feature>
<keyword evidence="1" id="KW-0548">Nucleotidyltransferase</keyword>
<dbReference type="AlphaFoldDB" id="A0A6G0VK33"/>
<keyword evidence="1" id="KW-0695">RNA-directed DNA polymerase</keyword>
<proteinExistence type="predicted"/>
<evidence type="ECO:0000313" key="2">
    <source>
        <dbReference type="Proteomes" id="UP000478052"/>
    </source>
</evidence>
<dbReference type="GO" id="GO:0003964">
    <property type="term" value="F:RNA-directed DNA polymerase activity"/>
    <property type="evidence" value="ECO:0007669"/>
    <property type="project" value="UniProtKB-KW"/>
</dbReference>
<gene>
    <name evidence="1" type="ORF">FWK35_00039127</name>
</gene>
<dbReference type="Proteomes" id="UP000478052">
    <property type="component" value="Unassembled WGS sequence"/>
</dbReference>
<dbReference type="EMBL" id="VUJU01015859">
    <property type="protein sequence ID" value="KAF0691755.1"/>
    <property type="molecule type" value="Genomic_DNA"/>
</dbReference>
<sequence>SLLNGTLDAPNLLAEIPFKVPTRGIRNLDQFYVSYHSTAYGFNHPLHRMLRVSNLNVP</sequence>